<dbReference type="CDD" id="cd14498">
    <property type="entry name" value="DSP"/>
    <property type="match status" value="1"/>
</dbReference>
<comment type="caution">
    <text evidence="9">The sequence shown here is derived from an EMBL/GenBank/DDBJ whole genome shotgun (WGS) entry which is preliminary data.</text>
</comment>
<keyword evidence="3" id="KW-0904">Protein phosphatase</keyword>
<dbReference type="PROSITE" id="PS50056">
    <property type="entry name" value="TYR_PHOSPHATASE_2"/>
    <property type="match status" value="1"/>
</dbReference>
<organism evidence="9 10">
    <name type="scientific">Paratrimastix pyriformis</name>
    <dbReference type="NCBI Taxonomy" id="342808"/>
    <lineage>
        <taxon>Eukaryota</taxon>
        <taxon>Metamonada</taxon>
        <taxon>Preaxostyla</taxon>
        <taxon>Paratrimastigidae</taxon>
        <taxon>Paratrimastix</taxon>
    </lineage>
</organism>
<dbReference type="PANTHER" id="PTHR45948">
    <property type="entry name" value="DUAL SPECIFICITY PROTEIN PHOSPHATASE DDB_G0269404-RELATED"/>
    <property type="match status" value="1"/>
</dbReference>
<feature type="domain" description="Tyrosine-protein phosphatase" evidence="7">
    <location>
        <begin position="16"/>
        <end position="158"/>
    </location>
</feature>
<gene>
    <name evidence="9" type="ORF">PAPYR_893</name>
</gene>
<dbReference type="Proteomes" id="UP001141327">
    <property type="component" value="Unassembled WGS sequence"/>
</dbReference>
<keyword evidence="10" id="KW-1185">Reference proteome</keyword>
<dbReference type="InterPro" id="IPR020422">
    <property type="entry name" value="TYR_PHOSPHATASE_DUAL_dom"/>
</dbReference>
<evidence type="ECO:0000256" key="2">
    <source>
        <dbReference type="ARBA" id="ARBA00022801"/>
    </source>
</evidence>
<feature type="compositionally biased region" description="Basic and acidic residues" evidence="6">
    <location>
        <begin position="479"/>
        <end position="491"/>
    </location>
</feature>
<reference evidence="9" key="1">
    <citation type="journal article" date="2022" name="bioRxiv">
        <title>Genomics of Preaxostyla Flagellates Illuminates Evolutionary Transitions and the Path Towards Mitochondrial Loss.</title>
        <authorList>
            <person name="Novak L.V.F."/>
            <person name="Treitli S.C."/>
            <person name="Pyrih J."/>
            <person name="Halakuc P."/>
            <person name="Pipaliya S.V."/>
            <person name="Vacek V."/>
            <person name="Brzon O."/>
            <person name="Soukal P."/>
            <person name="Eme L."/>
            <person name="Dacks J.B."/>
            <person name="Karnkowska A."/>
            <person name="Elias M."/>
            <person name="Hampl V."/>
        </authorList>
    </citation>
    <scope>NUCLEOTIDE SEQUENCE</scope>
    <source>
        <strain evidence="9">RCP-MX</strain>
    </source>
</reference>
<feature type="compositionally biased region" description="Basic residues" evidence="6">
    <location>
        <begin position="181"/>
        <end position="194"/>
    </location>
</feature>
<evidence type="ECO:0000256" key="6">
    <source>
        <dbReference type="SAM" id="MobiDB-lite"/>
    </source>
</evidence>
<feature type="region of interest" description="Disordered" evidence="6">
    <location>
        <begin position="180"/>
        <end position="272"/>
    </location>
</feature>
<accession>A0ABQ8UV77</accession>
<dbReference type="InterPro" id="IPR000387">
    <property type="entry name" value="Tyr_Pase_dom"/>
</dbReference>
<dbReference type="InterPro" id="IPR016130">
    <property type="entry name" value="Tyr_Pase_AS"/>
</dbReference>
<comment type="catalytic activity">
    <reaction evidence="5">
        <text>O-phospho-L-threonyl-[protein] + H2O = L-threonyl-[protein] + phosphate</text>
        <dbReference type="Rhea" id="RHEA:47004"/>
        <dbReference type="Rhea" id="RHEA-COMP:11060"/>
        <dbReference type="Rhea" id="RHEA-COMP:11605"/>
        <dbReference type="ChEBI" id="CHEBI:15377"/>
        <dbReference type="ChEBI" id="CHEBI:30013"/>
        <dbReference type="ChEBI" id="CHEBI:43474"/>
        <dbReference type="ChEBI" id="CHEBI:61977"/>
        <dbReference type="EC" id="3.1.3.16"/>
    </reaction>
</comment>
<evidence type="ECO:0000259" key="7">
    <source>
        <dbReference type="PROSITE" id="PS50054"/>
    </source>
</evidence>
<keyword evidence="2" id="KW-0378">Hydrolase</keyword>
<dbReference type="SMART" id="SM00195">
    <property type="entry name" value="DSPc"/>
    <property type="match status" value="1"/>
</dbReference>
<comment type="similarity">
    <text evidence="1">Belongs to the protein-tyrosine phosphatase family. Non-receptor class dual specificity subfamily.</text>
</comment>
<dbReference type="SUPFAM" id="SSF52799">
    <property type="entry name" value="(Phosphotyrosine protein) phosphatases II"/>
    <property type="match status" value="1"/>
</dbReference>
<dbReference type="EMBL" id="JAPMOS010000003">
    <property type="protein sequence ID" value="KAJ4462288.1"/>
    <property type="molecule type" value="Genomic_DNA"/>
</dbReference>
<evidence type="ECO:0000313" key="9">
    <source>
        <dbReference type="EMBL" id="KAJ4462288.1"/>
    </source>
</evidence>
<protein>
    <submittedName>
        <fullName evidence="9">Dual specificity protein phosphatase 15</fullName>
    </submittedName>
</protein>
<name>A0ABQ8UV77_9EUKA</name>
<feature type="region of interest" description="Disordered" evidence="6">
    <location>
        <begin position="325"/>
        <end position="387"/>
    </location>
</feature>
<feature type="region of interest" description="Disordered" evidence="6">
    <location>
        <begin position="520"/>
        <end position="562"/>
    </location>
</feature>
<dbReference type="Gene3D" id="3.90.190.10">
    <property type="entry name" value="Protein tyrosine phosphatase superfamily"/>
    <property type="match status" value="1"/>
</dbReference>
<dbReference type="PANTHER" id="PTHR45948:SF2">
    <property type="entry name" value="DUAL SPECIFICITY PROTEIN PHOSPHATASE"/>
    <property type="match status" value="1"/>
</dbReference>
<feature type="compositionally biased region" description="Low complexity" evidence="6">
    <location>
        <begin position="237"/>
        <end position="264"/>
    </location>
</feature>
<feature type="region of interest" description="Disordered" evidence="6">
    <location>
        <begin position="411"/>
        <end position="430"/>
    </location>
</feature>
<evidence type="ECO:0000256" key="1">
    <source>
        <dbReference type="ARBA" id="ARBA00008601"/>
    </source>
</evidence>
<dbReference type="InterPro" id="IPR000340">
    <property type="entry name" value="Dual-sp_phosphatase_cat-dom"/>
</dbReference>
<dbReference type="InterPro" id="IPR029021">
    <property type="entry name" value="Prot-tyrosine_phosphatase-like"/>
</dbReference>
<evidence type="ECO:0000256" key="4">
    <source>
        <dbReference type="ARBA" id="ARBA00047761"/>
    </source>
</evidence>
<dbReference type="PROSITE" id="PS50054">
    <property type="entry name" value="TYR_PHOSPHATASE_DUAL"/>
    <property type="match status" value="1"/>
</dbReference>
<evidence type="ECO:0000313" key="10">
    <source>
        <dbReference type="Proteomes" id="UP001141327"/>
    </source>
</evidence>
<evidence type="ECO:0000259" key="8">
    <source>
        <dbReference type="PROSITE" id="PS50056"/>
    </source>
</evidence>
<feature type="compositionally biased region" description="Low complexity" evidence="6">
    <location>
        <begin position="376"/>
        <end position="387"/>
    </location>
</feature>
<sequence>MGEDTDCEPCVHVMGQPTVCTRIRPGLYLGNIVAATDLSTLKSFAISSILSVLDLRVKRFPTCRYKKIRAQDTLQYDLQQHFPECIEFIDEGRRSGCVLVHCGAGISRSATIICAYLIAKEKLSWNGALAQLQQLHPIANPNPNFLHQLALWSQRVGGARPVPGEEELRISEWHRVEAERRARHARRRHARRHSAQPAPPPQPPPQPAPHQPPVQDQESAGWVVSPMEDDGGPLQFASPGRAPLPSSSSASSASASPRALSPPAEGSPRRPVIPPLIFDDAFARVPALVSGRLGGLPAAAVAEARCPLSGRRPCTAAPTVAVYHPSDVPSRTRPPTSGSGAGLTTPRTPMTVGPDVDPAHFRPQPVPSAPVPVPAPASADGPAADGSRYPALSPALNALVARTIRHVLQTPPRGSERHLGTADGEPPAPMSGGASVPVLALRPFGSGHHHPGGLTTRAATARPHMHSPLALGLNALPRPRVDAEGPQEHSARPAQPRAPMTAAQIYEGLRALVPQPDFAQVVSESPPRQSARPAASPSVSTTTARHGPPPDPRPQVATPSTTTLIPWGSRAISSTGIHVSAPVCSPLLATLGAKQLRCRSDSHPSQRAQAHPWLLGVKSHGKTNWDGWFHLTGFQTDRSREPMNR</sequence>
<feature type="compositionally biased region" description="Low complexity" evidence="6">
    <location>
        <begin position="523"/>
        <end position="545"/>
    </location>
</feature>
<feature type="region of interest" description="Disordered" evidence="6">
    <location>
        <begin position="479"/>
        <end position="499"/>
    </location>
</feature>
<dbReference type="PROSITE" id="PS00383">
    <property type="entry name" value="TYR_PHOSPHATASE_1"/>
    <property type="match status" value="1"/>
</dbReference>
<proteinExistence type="inferred from homology"/>
<feature type="domain" description="Tyrosine specific protein phosphatases" evidence="8">
    <location>
        <begin position="80"/>
        <end position="137"/>
    </location>
</feature>
<evidence type="ECO:0000256" key="5">
    <source>
        <dbReference type="ARBA" id="ARBA00048336"/>
    </source>
</evidence>
<dbReference type="Pfam" id="PF00782">
    <property type="entry name" value="DSPc"/>
    <property type="match status" value="1"/>
</dbReference>
<evidence type="ECO:0000256" key="3">
    <source>
        <dbReference type="ARBA" id="ARBA00022912"/>
    </source>
</evidence>
<feature type="compositionally biased region" description="Pro residues" evidence="6">
    <location>
        <begin position="197"/>
        <end position="212"/>
    </location>
</feature>
<feature type="compositionally biased region" description="Pro residues" evidence="6">
    <location>
        <begin position="364"/>
        <end position="375"/>
    </location>
</feature>
<comment type="catalytic activity">
    <reaction evidence="4">
        <text>O-phospho-L-seryl-[protein] + H2O = L-seryl-[protein] + phosphate</text>
        <dbReference type="Rhea" id="RHEA:20629"/>
        <dbReference type="Rhea" id="RHEA-COMP:9863"/>
        <dbReference type="Rhea" id="RHEA-COMP:11604"/>
        <dbReference type="ChEBI" id="CHEBI:15377"/>
        <dbReference type="ChEBI" id="CHEBI:29999"/>
        <dbReference type="ChEBI" id="CHEBI:43474"/>
        <dbReference type="ChEBI" id="CHEBI:83421"/>
        <dbReference type="EC" id="3.1.3.16"/>
    </reaction>
</comment>